<name>A0AAN6RNX2_9PEZI</name>
<feature type="transmembrane region" description="Helical" evidence="7">
    <location>
        <begin position="124"/>
        <end position="141"/>
    </location>
</feature>
<dbReference type="PANTHER" id="PTHR33048">
    <property type="entry name" value="PTH11-LIKE INTEGRAL MEMBRANE PROTEIN (AFU_ORTHOLOGUE AFUA_5G11245)"/>
    <property type="match status" value="1"/>
</dbReference>
<feature type="domain" description="Rhodopsin" evidence="8">
    <location>
        <begin position="57"/>
        <end position="146"/>
    </location>
</feature>
<dbReference type="InterPro" id="IPR049326">
    <property type="entry name" value="Rhodopsin_dom_fungi"/>
</dbReference>
<dbReference type="EMBL" id="MU856174">
    <property type="protein sequence ID" value="KAK3897409.1"/>
    <property type="molecule type" value="Genomic_DNA"/>
</dbReference>
<keyword evidence="3 7" id="KW-1133">Transmembrane helix</keyword>
<evidence type="ECO:0000256" key="1">
    <source>
        <dbReference type="ARBA" id="ARBA00004141"/>
    </source>
</evidence>
<comment type="subcellular location">
    <subcellularLocation>
        <location evidence="1">Membrane</location>
        <topology evidence="1">Multi-pass membrane protein</topology>
    </subcellularLocation>
</comment>
<dbReference type="GO" id="GO:0016020">
    <property type="term" value="C:membrane"/>
    <property type="evidence" value="ECO:0007669"/>
    <property type="project" value="UniProtKB-SubCell"/>
</dbReference>
<evidence type="ECO:0000256" key="4">
    <source>
        <dbReference type="ARBA" id="ARBA00023136"/>
    </source>
</evidence>
<accession>A0AAN6RNX2</accession>
<evidence type="ECO:0000313" key="9">
    <source>
        <dbReference type="EMBL" id="KAK3897409.1"/>
    </source>
</evidence>
<dbReference type="PANTHER" id="PTHR33048:SF47">
    <property type="entry name" value="INTEGRAL MEMBRANE PROTEIN-RELATED"/>
    <property type="match status" value="1"/>
</dbReference>
<dbReference type="Pfam" id="PF20684">
    <property type="entry name" value="Fung_rhodopsin"/>
    <property type="match status" value="1"/>
</dbReference>
<comment type="caution">
    <text evidence="9">The sequence shown here is derived from an EMBL/GenBank/DDBJ whole genome shotgun (WGS) entry which is preliminary data.</text>
</comment>
<evidence type="ECO:0000259" key="8">
    <source>
        <dbReference type="Pfam" id="PF20684"/>
    </source>
</evidence>
<protein>
    <recommendedName>
        <fullName evidence="8">Rhodopsin domain-containing protein</fullName>
    </recommendedName>
</protein>
<dbReference type="AlphaFoldDB" id="A0AAN6RNX2"/>
<feature type="non-terminal residue" evidence="9">
    <location>
        <position position="250"/>
    </location>
</feature>
<comment type="similarity">
    <text evidence="5">Belongs to the SAT4 family.</text>
</comment>
<feature type="compositionally biased region" description="Pro residues" evidence="6">
    <location>
        <begin position="184"/>
        <end position="203"/>
    </location>
</feature>
<reference evidence="9" key="2">
    <citation type="submission" date="2023-05" db="EMBL/GenBank/DDBJ databases">
        <authorList>
            <consortium name="Lawrence Berkeley National Laboratory"/>
            <person name="Steindorff A."/>
            <person name="Hensen N."/>
            <person name="Bonometti L."/>
            <person name="Westerberg I."/>
            <person name="Brannstrom I.O."/>
            <person name="Guillou S."/>
            <person name="Cros-Aarteil S."/>
            <person name="Calhoun S."/>
            <person name="Haridas S."/>
            <person name="Kuo A."/>
            <person name="Mondo S."/>
            <person name="Pangilinan J."/>
            <person name="Riley R."/>
            <person name="Labutti K."/>
            <person name="Andreopoulos B."/>
            <person name="Lipzen A."/>
            <person name="Chen C."/>
            <person name="Yanf M."/>
            <person name="Daum C."/>
            <person name="Ng V."/>
            <person name="Clum A."/>
            <person name="Ohm R."/>
            <person name="Martin F."/>
            <person name="Silar P."/>
            <person name="Natvig D."/>
            <person name="Lalanne C."/>
            <person name="Gautier V."/>
            <person name="Ament-Velasquez S.L."/>
            <person name="Kruys A."/>
            <person name="Hutchinson M.I."/>
            <person name="Powell A.J."/>
            <person name="Barry K."/>
            <person name="Miller A.N."/>
            <person name="Grigoriev I.V."/>
            <person name="Debuchy R."/>
            <person name="Gladieux P."/>
            <person name="Thoren M.H."/>
            <person name="Johannesson H."/>
        </authorList>
    </citation>
    <scope>NUCLEOTIDE SEQUENCE</scope>
    <source>
        <strain evidence="9">CBS 103.79</strain>
    </source>
</reference>
<evidence type="ECO:0000256" key="2">
    <source>
        <dbReference type="ARBA" id="ARBA00022692"/>
    </source>
</evidence>
<evidence type="ECO:0000256" key="7">
    <source>
        <dbReference type="SAM" id="Phobius"/>
    </source>
</evidence>
<dbReference type="Proteomes" id="UP001303889">
    <property type="component" value="Unassembled WGS sequence"/>
</dbReference>
<keyword evidence="10" id="KW-1185">Reference proteome</keyword>
<feature type="transmembrane region" description="Helical" evidence="7">
    <location>
        <begin position="215"/>
        <end position="236"/>
    </location>
</feature>
<reference evidence="9" key="1">
    <citation type="journal article" date="2023" name="Mol. Phylogenet. Evol.">
        <title>Genome-scale phylogeny and comparative genomics of the fungal order Sordariales.</title>
        <authorList>
            <person name="Hensen N."/>
            <person name="Bonometti L."/>
            <person name="Westerberg I."/>
            <person name="Brannstrom I.O."/>
            <person name="Guillou S."/>
            <person name="Cros-Aarteil S."/>
            <person name="Calhoun S."/>
            <person name="Haridas S."/>
            <person name="Kuo A."/>
            <person name="Mondo S."/>
            <person name="Pangilinan J."/>
            <person name="Riley R."/>
            <person name="LaButti K."/>
            <person name="Andreopoulos B."/>
            <person name="Lipzen A."/>
            <person name="Chen C."/>
            <person name="Yan M."/>
            <person name="Daum C."/>
            <person name="Ng V."/>
            <person name="Clum A."/>
            <person name="Steindorff A."/>
            <person name="Ohm R.A."/>
            <person name="Martin F."/>
            <person name="Silar P."/>
            <person name="Natvig D.O."/>
            <person name="Lalanne C."/>
            <person name="Gautier V."/>
            <person name="Ament-Velasquez S.L."/>
            <person name="Kruys A."/>
            <person name="Hutchinson M.I."/>
            <person name="Powell A.J."/>
            <person name="Barry K."/>
            <person name="Miller A.N."/>
            <person name="Grigoriev I.V."/>
            <person name="Debuchy R."/>
            <person name="Gladieux P."/>
            <person name="Hiltunen Thoren M."/>
            <person name="Johannesson H."/>
        </authorList>
    </citation>
    <scope>NUCLEOTIDE SEQUENCE</scope>
    <source>
        <strain evidence="9">CBS 103.79</strain>
    </source>
</reference>
<evidence type="ECO:0000256" key="5">
    <source>
        <dbReference type="ARBA" id="ARBA00038359"/>
    </source>
</evidence>
<feature type="transmembrane region" description="Helical" evidence="7">
    <location>
        <begin position="69"/>
        <end position="93"/>
    </location>
</feature>
<proteinExistence type="inferred from homology"/>
<evidence type="ECO:0000313" key="10">
    <source>
        <dbReference type="Proteomes" id="UP001303889"/>
    </source>
</evidence>
<feature type="transmembrane region" description="Helical" evidence="7">
    <location>
        <begin position="36"/>
        <end position="57"/>
    </location>
</feature>
<sequence>MSPPVITESGYTKFNLSYPLVMANDTVTEVDESTSALRGVVAGLVVPHIICTAFILARTWSRLVVLRRWFFDDTLIITAWACATAVCLIYTAASQTHPSSQTTTTIPPTSTPPATPAHLYSSSLLYQLTLLLTKLSILAFYHRIFSTPPALPQPPLPPPSPPRAHFRKSTLPLTFTSLLTTGTPKPPSTPLYFPPPPTTPLPPNSSSSPAREKRLIRLSTPLLLLATLPLLILSLLQCTPSPGLFFNRPM</sequence>
<keyword evidence="2 7" id="KW-0812">Transmembrane</keyword>
<keyword evidence="4 7" id="KW-0472">Membrane</keyword>
<feature type="region of interest" description="Disordered" evidence="6">
    <location>
        <begin position="182"/>
        <end position="211"/>
    </location>
</feature>
<gene>
    <name evidence="9" type="ORF">C8A05DRAFT_39038</name>
</gene>
<evidence type="ECO:0000256" key="3">
    <source>
        <dbReference type="ARBA" id="ARBA00022989"/>
    </source>
</evidence>
<dbReference type="InterPro" id="IPR052337">
    <property type="entry name" value="SAT4-like"/>
</dbReference>
<organism evidence="9 10">
    <name type="scientific">Staphylotrichum tortipilum</name>
    <dbReference type="NCBI Taxonomy" id="2831512"/>
    <lineage>
        <taxon>Eukaryota</taxon>
        <taxon>Fungi</taxon>
        <taxon>Dikarya</taxon>
        <taxon>Ascomycota</taxon>
        <taxon>Pezizomycotina</taxon>
        <taxon>Sordariomycetes</taxon>
        <taxon>Sordariomycetidae</taxon>
        <taxon>Sordariales</taxon>
        <taxon>Chaetomiaceae</taxon>
        <taxon>Staphylotrichum</taxon>
    </lineage>
</organism>
<evidence type="ECO:0000256" key="6">
    <source>
        <dbReference type="SAM" id="MobiDB-lite"/>
    </source>
</evidence>